<organism evidence="2 3">
    <name type="scientific">Pelagibacterium lentulum</name>
    <dbReference type="NCBI Taxonomy" id="2029865"/>
    <lineage>
        <taxon>Bacteria</taxon>
        <taxon>Pseudomonadati</taxon>
        <taxon>Pseudomonadota</taxon>
        <taxon>Alphaproteobacteria</taxon>
        <taxon>Hyphomicrobiales</taxon>
        <taxon>Devosiaceae</taxon>
        <taxon>Pelagibacterium</taxon>
    </lineage>
</organism>
<gene>
    <name evidence="2" type="ORF">GCM10011499_18330</name>
</gene>
<dbReference type="InterPro" id="IPR018754">
    <property type="entry name" value="RovC-like_DNA-bd"/>
</dbReference>
<evidence type="ECO:0000259" key="1">
    <source>
        <dbReference type="Pfam" id="PF10074"/>
    </source>
</evidence>
<accession>A0A916RC04</accession>
<reference evidence="2 3" key="1">
    <citation type="journal article" date="2014" name="Int. J. Syst. Evol. Microbiol.">
        <title>Complete genome sequence of Corynebacterium casei LMG S-19264T (=DSM 44701T), isolated from a smear-ripened cheese.</title>
        <authorList>
            <consortium name="US DOE Joint Genome Institute (JGI-PGF)"/>
            <person name="Walter F."/>
            <person name="Albersmeier A."/>
            <person name="Kalinowski J."/>
            <person name="Ruckert C."/>
        </authorList>
    </citation>
    <scope>NUCLEOTIDE SEQUENCE [LARGE SCALE GENOMIC DNA]</scope>
    <source>
        <strain evidence="2 3">CGMCC 1.15896</strain>
    </source>
</reference>
<feature type="domain" description="T6SS Transcription factor RovC-like DNA binding" evidence="1">
    <location>
        <begin position="42"/>
        <end position="118"/>
    </location>
</feature>
<sequence>MYWMADALDAPLSRCNNETPKSAAQSGPGQSIMDSKAFLVPQHEPPASVRLTEYDRAHMKLYLRLLDAASEGADWREVTAVLFGIDPQQEPIRARRMYETHLARARWMTSNGYRHLLQGGRRE</sequence>
<evidence type="ECO:0000313" key="2">
    <source>
        <dbReference type="EMBL" id="GGA48826.1"/>
    </source>
</evidence>
<dbReference type="Proteomes" id="UP000596977">
    <property type="component" value="Unassembled WGS sequence"/>
</dbReference>
<dbReference type="Pfam" id="PF10074">
    <property type="entry name" value="RovC_DNA-bd"/>
    <property type="match status" value="1"/>
</dbReference>
<proteinExistence type="predicted"/>
<evidence type="ECO:0000313" key="3">
    <source>
        <dbReference type="Proteomes" id="UP000596977"/>
    </source>
</evidence>
<keyword evidence="3" id="KW-1185">Reference proteome</keyword>
<dbReference type="AlphaFoldDB" id="A0A916RC04"/>
<comment type="caution">
    <text evidence="2">The sequence shown here is derived from an EMBL/GenBank/DDBJ whole genome shotgun (WGS) entry which is preliminary data.</text>
</comment>
<dbReference type="EMBL" id="BMKB01000003">
    <property type="protein sequence ID" value="GGA48826.1"/>
    <property type="molecule type" value="Genomic_DNA"/>
</dbReference>
<protein>
    <recommendedName>
        <fullName evidence="1">T6SS Transcription factor RovC-like DNA binding domain-containing protein</fullName>
    </recommendedName>
</protein>
<name>A0A916RC04_9HYPH</name>